<keyword evidence="3 6" id="KW-0808">Transferase</keyword>
<dbReference type="Pfam" id="PF00535">
    <property type="entry name" value="Glycos_transf_2"/>
    <property type="match status" value="1"/>
</dbReference>
<keyword evidence="4" id="KW-0472">Membrane</keyword>
<dbReference type="Proteomes" id="UP001210231">
    <property type="component" value="Unassembled WGS sequence"/>
</dbReference>
<feature type="domain" description="Glycosyltransferase 2-like" evidence="5">
    <location>
        <begin position="43"/>
        <end position="165"/>
    </location>
</feature>
<feature type="transmembrane region" description="Helical" evidence="4">
    <location>
        <begin position="342"/>
        <end position="363"/>
    </location>
</feature>
<accession>A0ABT4UMF8</accession>
<dbReference type="Gene3D" id="3.90.550.10">
    <property type="entry name" value="Spore Coat Polysaccharide Biosynthesis Protein SpsA, Chain A"/>
    <property type="match status" value="1"/>
</dbReference>
<evidence type="ECO:0000313" key="6">
    <source>
        <dbReference type="EMBL" id="MDA3616039.1"/>
    </source>
</evidence>
<evidence type="ECO:0000259" key="5">
    <source>
        <dbReference type="Pfam" id="PF00535"/>
    </source>
</evidence>
<name>A0ABT4UMF8_9BACT</name>
<feature type="transmembrane region" description="Helical" evidence="4">
    <location>
        <begin position="283"/>
        <end position="306"/>
    </location>
</feature>
<evidence type="ECO:0000256" key="2">
    <source>
        <dbReference type="ARBA" id="ARBA00022676"/>
    </source>
</evidence>
<organism evidence="6 7">
    <name type="scientific">Polluticaenibacter yanchengensis</name>
    <dbReference type="NCBI Taxonomy" id="3014562"/>
    <lineage>
        <taxon>Bacteria</taxon>
        <taxon>Pseudomonadati</taxon>
        <taxon>Bacteroidota</taxon>
        <taxon>Chitinophagia</taxon>
        <taxon>Chitinophagales</taxon>
        <taxon>Chitinophagaceae</taxon>
        <taxon>Polluticaenibacter</taxon>
    </lineage>
</organism>
<dbReference type="RefSeq" id="WP_407032368.1">
    <property type="nucleotide sequence ID" value="NZ_JAQGEF010000021.1"/>
</dbReference>
<keyword evidence="4" id="KW-0812">Transmembrane</keyword>
<gene>
    <name evidence="6" type="ORF">O3P16_14585</name>
</gene>
<dbReference type="SUPFAM" id="SSF53448">
    <property type="entry name" value="Nucleotide-diphospho-sugar transferases"/>
    <property type="match status" value="1"/>
</dbReference>
<dbReference type="GO" id="GO:0016757">
    <property type="term" value="F:glycosyltransferase activity"/>
    <property type="evidence" value="ECO:0007669"/>
    <property type="project" value="UniProtKB-KW"/>
</dbReference>
<feature type="transmembrane region" description="Helical" evidence="4">
    <location>
        <begin position="5"/>
        <end position="23"/>
    </location>
</feature>
<evidence type="ECO:0000256" key="4">
    <source>
        <dbReference type="SAM" id="Phobius"/>
    </source>
</evidence>
<dbReference type="InterPro" id="IPR029044">
    <property type="entry name" value="Nucleotide-diphossugar_trans"/>
</dbReference>
<feature type="transmembrane region" description="Helical" evidence="4">
    <location>
        <begin position="313"/>
        <end position="336"/>
    </location>
</feature>
<evidence type="ECO:0000313" key="7">
    <source>
        <dbReference type="Proteomes" id="UP001210231"/>
    </source>
</evidence>
<keyword evidence="4" id="KW-1133">Transmembrane helix</keyword>
<reference evidence="6 7" key="1">
    <citation type="submission" date="2022-12" db="EMBL/GenBank/DDBJ databases">
        <title>Chitinophagaceae gen. sp. nov., a new member of the family Chitinophagaceae, isolated from soil in a chemical factory.</title>
        <authorList>
            <person name="Ke Z."/>
        </authorList>
    </citation>
    <scope>NUCLEOTIDE SEQUENCE [LARGE SCALE GENOMIC DNA]</scope>
    <source>
        <strain evidence="6 7">LY-5</strain>
    </source>
</reference>
<protein>
    <submittedName>
        <fullName evidence="6">Glycosyltransferase</fullName>
        <ecNumber evidence="6">2.4.-.-</ecNumber>
    </submittedName>
</protein>
<evidence type="ECO:0000256" key="1">
    <source>
        <dbReference type="ARBA" id="ARBA00006739"/>
    </source>
</evidence>
<comment type="similarity">
    <text evidence="1">Belongs to the glycosyltransferase 2 family.</text>
</comment>
<dbReference type="InterPro" id="IPR001173">
    <property type="entry name" value="Glyco_trans_2-like"/>
</dbReference>
<sequence>MWIHFISYCFLSIYTALILWYAYNWFKIKQPVVRNTVLSTPVTIIIPARNEAENIAACLESIIKQSFPSDLMEVLVINDASTDNTAEIAETYTQTHNYIKHYLLNLDGNEKAHKKRAIEFGVGIAKHPLIVCTDADCSHHENWLKNIVVIYETGNYQFIAAPVMFNTNSKVSSIFQTLDFLTLQGITGASVNANFHSMCNGANIAYTKAAFLKVNGFNGIDDLPTGDDMLLMHKIAMAYPGQTTWIKNKETITYTDAMPTWRSFFNQRIRWASKATYYSDKSIIAVLFLVYFFNVWLAVLPVLAIFNTQYWSLWFSIAGIKILVEYVFIIPVAAFFNKQNWLWTFPFFQPIHILYTVISGWLGKFGQYEWKGRKIHKS</sequence>
<comment type="caution">
    <text evidence="6">The sequence shown here is derived from an EMBL/GenBank/DDBJ whole genome shotgun (WGS) entry which is preliminary data.</text>
</comment>
<keyword evidence="2 6" id="KW-0328">Glycosyltransferase</keyword>
<dbReference type="PANTHER" id="PTHR43630">
    <property type="entry name" value="POLY-BETA-1,6-N-ACETYL-D-GLUCOSAMINE SYNTHASE"/>
    <property type="match status" value="1"/>
</dbReference>
<proteinExistence type="inferred from homology"/>
<keyword evidence="7" id="KW-1185">Reference proteome</keyword>
<dbReference type="EC" id="2.4.-.-" evidence="6"/>
<evidence type="ECO:0000256" key="3">
    <source>
        <dbReference type="ARBA" id="ARBA00022679"/>
    </source>
</evidence>
<dbReference type="EMBL" id="JAQGEF010000021">
    <property type="protein sequence ID" value="MDA3616039.1"/>
    <property type="molecule type" value="Genomic_DNA"/>
</dbReference>
<dbReference type="PANTHER" id="PTHR43630:SF1">
    <property type="entry name" value="POLY-BETA-1,6-N-ACETYL-D-GLUCOSAMINE SYNTHASE"/>
    <property type="match status" value="1"/>
</dbReference>